<evidence type="ECO:0000256" key="5">
    <source>
        <dbReference type="ARBA" id="ARBA00022989"/>
    </source>
</evidence>
<comment type="subcellular location">
    <subcellularLocation>
        <location evidence="1">Cell membrane</location>
        <topology evidence="1">Single-pass membrane protein</topology>
    </subcellularLocation>
    <subcellularLocation>
        <location evidence="7">Cell membrane</location>
        <topology evidence="7">Single-pass type II membrane protein</topology>
    </subcellularLocation>
</comment>
<gene>
    <name evidence="9" type="ORF">GCM10007924_20900</name>
</gene>
<evidence type="ECO:0000256" key="7">
    <source>
        <dbReference type="RuleBase" id="RU003879"/>
    </source>
</evidence>
<dbReference type="PANTHER" id="PTHR30558:SF3">
    <property type="entry name" value="BIOPOLYMER TRANSPORT PROTEIN EXBD-RELATED"/>
    <property type="match status" value="1"/>
</dbReference>
<dbReference type="Proteomes" id="UP001161409">
    <property type="component" value="Unassembled WGS sequence"/>
</dbReference>
<evidence type="ECO:0008006" key="11">
    <source>
        <dbReference type="Google" id="ProtNLM"/>
    </source>
</evidence>
<keyword evidence="6 8" id="KW-0472">Membrane</keyword>
<protein>
    <recommendedName>
        <fullName evidence="11">Biopolymer transporter ExbD</fullName>
    </recommendedName>
</protein>
<evidence type="ECO:0000256" key="4">
    <source>
        <dbReference type="ARBA" id="ARBA00022692"/>
    </source>
</evidence>
<evidence type="ECO:0000256" key="3">
    <source>
        <dbReference type="ARBA" id="ARBA00022475"/>
    </source>
</evidence>
<comment type="similarity">
    <text evidence="2 7">Belongs to the ExbD/TolR family.</text>
</comment>
<evidence type="ECO:0000313" key="9">
    <source>
        <dbReference type="EMBL" id="GLQ06869.1"/>
    </source>
</evidence>
<reference evidence="9" key="1">
    <citation type="journal article" date="2014" name="Int. J. Syst. Evol. Microbiol.">
        <title>Complete genome of a new Firmicutes species belonging to the dominant human colonic microbiota ('Ruminococcus bicirculans') reveals two chromosomes and a selective capacity to utilize plant glucans.</title>
        <authorList>
            <consortium name="NISC Comparative Sequencing Program"/>
            <person name="Wegmann U."/>
            <person name="Louis P."/>
            <person name="Goesmann A."/>
            <person name="Henrissat B."/>
            <person name="Duncan S.H."/>
            <person name="Flint H.J."/>
        </authorList>
    </citation>
    <scope>NUCLEOTIDE SEQUENCE</scope>
    <source>
        <strain evidence="9">NBRC 103408</strain>
    </source>
</reference>
<evidence type="ECO:0000256" key="2">
    <source>
        <dbReference type="ARBA" id="ARBA00005811"/>
    </source>
</evidence>
<organism evidence="9 10">
    <name type="scientific">Sneathiella chinensis</name>
    <dbReference type="NCBI Taxonomy" id="349750"/>
    <lineage>
        <taxon>Bacteria</taxon>
        <taxon>Pseudomonadati</taxon>
        <taxon>Pseudomonadota</taxon>
        <taxon>Alphaproteobacteria</taxon>
        <taxon>Sneathiellales</taxon>
        <taxon>Sneathiellaceae</taxon>
        <taxon>Sneathiella</taxon>
    </lineage>
</organism>
<keyword evidence="3" id="KW-1003">Cell membrane</keyword>
<dbReference type="InterPro" id="IPR003400">
    <property type="entry name" value="ExbD"/>
</dbReference>
<keyword evidence="10" id="KW-1185">Reference proteome</keyword>
<evidence type="ECO:0000313" key="10">
    <source>
        <dbReference type="Proteomes" id="UP001161409"/>
    </source>
</evidence>
<name>A0ABQ5U4N0_9PROT</name>
<keyword evidence="7" id="KW-0653">Protein transport</keyword>
<keyword evidence="7" id="KW-0813">Transport</keyword>
<dbReference type="RefSeq" id="WP_169560969.1">
    <property type="nucleotide sequence ID" value="NZ_BSNF01000008.1"/>
</dbReference>
<sequence>MRVRKPGRRYRFIGLTSLIDVIFLLLLFFMLTSTFVRYSEFDLTVAAPAPEDGGSGMGRAVPTEAQNAPVLSVRVRGDGWVHVNGRWMELARLSGVIAAFQEDGGEEAVLIPEGAVAVQQMVSVLEQLRQTSLKTVSLGE</sequence>
<dbReference type="EMBL" id="BSNF01000008">
    <property type="protein sequence ID" value="GLQ06869.1"/>
    <property type="molecule type" value="Genomic_DNA"/>
</dbReference>
<keyword evidence="4 7" id="KW-0812">Transmembrane</keyword>
<keyword evidence="5 8" id="KW-1133">Transmembrane helix</keyword>
<dbReference type="Pfam" id="PF02472">
    <property type="entry name" value="ExbD"/>
    <property type="match status" value="1"/>
</dbReference>
<proteinExistence type="inferred from homology"/>
<dbReference type="PANTHER" id="PTHR30558">
    <property type="entry name" value="EXBD MEMBRANE COMPONENT OF PMF-DRIVEN MACROMOLECULE IMPORT SYSTEM"/>
    <property type="match status" value="1"/>
</dbReference>
<reference evidence="9" key="2">
    <citation type="submission" date="2023-01" db="EMBL/GenBank/DDBJ databases">
        <title>Draft genome sequence of Sneathiella chinensis strain NBRC 103408.</title>
        <authorList>
            <person name="Sun Q."/>
            <person name="Mori K."/>
        </authorList>
    </citation>
    <scope>NUCLEOTIDE SEQUENCE</scope>
    <source>
        <strain evidence="9">NBRC 103408</strain>
    </source>
</reference>
<accession>A0ABQ5U4N0</accession>
<evidence type="ECO:0000256" key="8">
    <source>
        <dbReference type="SAM" id="Phobius"/>
    </source>
</evidence>
<feature type="transmembrane region" description="Helical" evidence="8">
    <location>
        <begin position="12"/>
        <end position="31"/>
    </location>
</feature>
<comment type="caution">
    <text evidence="9">The sequence shown here is derived from an EMBL/GenBank/DDBJ whole genome shotgun (WGS) entry which is preliminary data.</text>
</comment>
<evidence type="ECO:0000256" key="1">
    <source>
        <dbReference type="ARBA" id="ARBA00004162"/>
    </source>
</evidence>
<evidence type="ECO:0000256" key="6">
    <source>
        <dbReference type="ARBA" id="ARBA00023136"/>
    </source>
</evidence>